<name>A0A6A4WV61_AMPAM</name>
<protein>
    <submittedName>
        <fullName evidence="2">Uncharacterized protein</fullName>
    </submittedName>
</protein>
<evidence type="ECO:0000256" key="1">
    <source>
        <dbReference type="SAM" id="MobiDB-lite"/>
    </source>
</evidence>
<feature type="region of interest" description="Disordered" evidence="1">
    <location>
        <begin position="1"/>
        <end position="30"/>
    </location>
</feature>
<feature type="compositionally biased region" description="Polar residues" evidence="1">
    <location>
        <begin position="1"/>
        <end position="11"/>
    </location>
</feature>
<dbReference type="OrthoDB" id="6397391at2759"/>
<comment type="caution">
    <text evidence="2">The sequence shown here is derived from an EMBL/GenBank/DDBJ whole genome shotgun (WGS) entry which is preliminary data.</text>
</comment>
<keyword evidence="3" id="KW-1185">Reference proteome</keyword>
<proteinExistence type="predicted"/>
<accession>A0A6A4WV61</accession>
<feature type="region of interest" description="Disordered" evidence="1">
    <location>
        <begin position="321"/>
        <end position="442"/>
    </location>
</feature>
<reference evidence="2 3" key="1">
    <citation type="submission" date="2019-07" db="EMBL/GenBank/DDBJ databases">
        <title>Draft genome assembly of a fouling barnacle, Amphibalanus amphitrite (Darwin, 1854): The first reference genome for Thecostraca.</title>
        <authorList>
            <person name="Kim W."/>
        </authorList>
    </citation>
    <scope>NUCLEOTIDE SEQUENCE [LARGE SCALE GENOMIC DNA]</scope>
    <source>
        <strain evidence="2">SNU_AA5</strain>
        <tissue evidence="2">Soma without cirri and trophi</tissue>
    </source>
</reference>
<feature type="compositionally biased region" description="Low complexity" evidence="1">
    <location>
        <begin position="20"/>
        <end position="30"/>
    </location>
</feature>
<feature type="compositionally biased region" description="Gly residues" evidence="1">
    <location>
        <begin position="621"/>
        <end position="638"/>
    </location>
</feature>
<feature type="region of interest" description="Disordered" evidence="1">
    <location>
        <begin position="621"/>
        <end position="656"/>
    </location>
</feature>
<feature type="compositionally biased region" description="Basic residues" evidence="1">
    <location>
        <begin position="196"/>
        <end position="211"/>
    </location>
</feature>
<organism evidence="2 3">
    <name type="scientific">Amphibalanus amphitrite</name>
    <name type="common">Striped barnacle</name>
    <name type="synonym">Balanus amphitrite</name>
    <dbReference type="NCBI Taxonomy" id="1232801"/>
    <lineage>
        <taxon>Eukaryota</taxon>
        <taxon>Metazoa</taxon>
        <taxon>Ecdysozoa</taxon>
        <taxon>Arthropoda</taxon>
        <taxon>Crustacea</taxon>
        <taxon>Multicrustacea</taxon>
        <taxon>Cirripedia</taxon>
        <taxon>Thoracica</taxon>
        <taxon>Thoracicalcarea</taxon>
        <taxon>Balanomorpha</taxon>
        <taxon>Balanoidea</taxon>
        <taxon>Balanidae</taxon>
        <taxon>Amphibalaninae</taxon>
        <taxon>Amphibalanus</taxon>
    </lineage>
</organism>
<gene>
    <name evidence="2" type="ORF">FJT64_019668</name>
</gene>
<feature type="compositionally biased region" description="Low complexity" evidence="1">
    <location>
        <begin position="166"/>
        <end position="195"/>
    </location>
</feature>
<dbReference type="Proteomes" id="UP000440578">
    <property type="component" value="Unassembled WGS sequence"/>
</dbReference>
<evidence type="ECO:0000313" key="2">
    <source>
        <dbReference type="EMBL" id="KAF0309179.1"/>
    </source>
</evidence>
<feature type="compositionally biased region" description="Polar residues" evidence="1">
    <location>
        <begin position="427"/>
        <end position="441"/>
    </location>
</feature>
<feature type="region of interest" description="Disordered" evidence="1">
    <location>
        <begin position="140"/>
        <end position="217"/>
    </location>
</feature>
<sequence>MSTSEVKSASTAEAMEVGEPAAGPSGASAAMPDLDRVVLDVSDSEDERDEFGLVETALSQALRPVLRRCDDVLEDPDSVQVSAITSEQRRALGRVDGDGTGPRAEIVTDFVKLEVEEHELEEEPADGDPAWTISETFSTPRAEDHTGYGRPYKTTSVDRRARGRGVRVATTPGVAPSRGRGSPVGRGRAPATPGRGRARGRGRGGRGRGRGRGQIQIQPSPGVVHLQAGRPVNKLNGPIEVLLLPERELRVAVVRGSAVTETVPSYNVLTFMELVKIKEALTKMVEKCNRDGPDEHVPRLRTARRTAISWVETRLRAEAQGDIVPSTHGKQGKSKYDALPGPPTPVTPSSKVGGSALGDTPRGRGRPLLPKAASVGPPVLRAALTGSRQATLPGQTPAPVDDSDDPDYDPTLSDGSVPMKPRKPQTPRAQTQPANLPSNPFGSARLVNINTQVKNPKSSRDIVILQAKLRDLQNVGAELRRAVDYFSVEAQKDKGKINRLKNEGVVLEKKLKELEASILGNSPSVLISLLDKDKRKALTASDEAVLECGELLSEVGSNNYAFVGRAARRWTGVWTRRSWWPPRRPFTPVAGRGRGRKRKRAAVDPGAAVDAAVEAVVSGAGGGGGSGGGGGGGGGIGGAERSTPQATVGTVDGSEHISLPQEVLEQVMNGKGYLVDENGERLEIRVLGDQVQAQ</sequence>
<evidence type="ECO:0000313" key="3">
    <source>
        <dbReference type="Proteomes" id="UP000440578"/>
    </source>
</evidence>
<dbReference type="EMBL" id="VIIS01000428">
    <property type="protein sequence ID" value="KAF0309179.1"/>
    <property type="molecule type" value="Genomic_DNA"/>
</dbReference>
<dbReference type="AlphaFoldDB" id="A0A6A4WV61"/>